<evidence type="ECO:0000313" key="4">
    <source>
        <dbReference type="Proteomes" id="UP001194468"/>
    </source>
</evidence>
<sequence length="1048" mass="114700">MLGKSVMSVHVCHVWSMLWILESQLWVRAMASLSQPEWLPDAQAPTTTRHKDIYVQQVESLANHSGVGGLCHWYYSLHAILCILHLVLLAMLWHHPEHRFMLPFNNSILSSGLSTFLQAFYTTQTLTTTHDIYEAWGGLGAAALTLWWQTKVAVLTSATILVFLYLTCISVLHVASPTIMQFQPYNASQGMVIISNSTWPNPSVNLTSLDWSGTTPIAPLMFGFGSSVLSTSGLVNSTLYNTFPRNQAIVKASVNASTIRTNCGLLPVLSSADSFETFTFRASLSAMENITVDMAVSFSTAMELSSSIQTQEEKLRTLPQQFIPLPVHFLDVQEDILWSTMNHSDESSQGWSLWSSQATTINGTNSEALNKGILSALLSADFPTELGQPGPQLFCQGDFCPAISTIDVIMATSMSSAYPSITLSSTQLEVAISKLAAELIWLGESNGGFAFTSTSNDATEFVLRWKLNINKVSVISAVTASFVLLAIIYFVGSPTNQSTSINGISVLEILWIGAHTHKLREIFHKKATPSPEELRDMGVFYTCLITDVTGSNSERMKEHQISRSLSMLELEDGSTQVHIALISIFVHHTEHHIIIPLESMGITIACKAALQLFYTLYMAMLVFMTQQLTKCRAMTSRRDLTSVHDISRAWTGVGSAVISLSQQRKGPVSFWMTLWTTVYLACVSVLHISSSAVMEFQAFNGTTANMVQSTLAWPSPSVSLQDLNWTNITPLVTIVEKLPDLSTEGLFFNTVYDRPLATSESFYAIVNATAVDARCGNNAVKFVNPIELRSSQPHQDSCSGCDDYLFFFVTTAMEVDATSLVPGLSVGVNWTNVIDSLLLTYLVGCSLNATTVLDTLDLKKDILSSSHPMDSDMLVHSQQWMLWSSANASELSSGISVAMASALQANCPVSSNSNDQLCTFTSLDFYIMESLRINVTNSALTTGSSMAPVVILGQHQFEKTVSKIAAYLIWFAGHTDPVSFQPAHGTSKVTDEIVQLQLNPPQINIIPLVFALGASVIIFILVFYMVGVTLTRPLVASSLVHSRAHVGS</sequence>
<feature type="transmembrane region" description="Helical" evidence="1">
    <location>
        <begin position="152"/>
        <end position="175"/>
    </location>
</feature>
<keyword evidence="1" id="KW-0472">Membrane</keyword>
<protein>
    <recommendedName>
        <fullName evidence="5">Transmembrane protein</fullName>
    </recommendedName>
</protein>
<proteinExistence type="predicted"/>
<feature type="transmembrane region" description="Helical" evidence="1">
    <location>
        <begin position="73"/>
        <end position="93"/>
    </location>
</feature>
<name>A0AAD4GBF5_BOLED</name>
<evidence type="ECO:0000313" key="3">
    <source>
        <dbReference type="EMBL" id="KAF8434493.1"/>
    </source>
</evidence>
<feature type="transmembrane region" description="Helical" evidence="1">
    <location>
        <begin position="668"/>
        <end position="688"/>
    </location>
</feature>
<organism evidence="3 4">
    <name type="scientific">Boletus edulis BED1</name>
    <dbReference type="NCBI Taxonomy" id="1328754"/>
    <lineage>
        <taxon>Eukaryota</taxon>
        <taxon>Fungi</taxon>
        <taxon>Dikarya</taxon>
        <taxon>Basidiomycota</taxon>
        <taxon>Agaricomycotina</taxon>
        <taxon>Agaricomycetes</taxon>
        <taxon>Agaricomycetidae</taxon>
        <taxon>Boletales</taxon>
        <taxon>Boletineae</taxon>
        <taxon>Boletaceae</taxon>
        <taxon>Boletoideae</taxon>
        <taxon>Boletus</taxon>
    </lineage>
</organism>
<evidence type="ECO:0008006" key="5">
    <source>
        <dbReference type="Google" id="ProtNLM"/>
    </source>
</evidence>
<dbReference type="Proteomes" id="UP001194468">
    <property type="component" value="Unassembled WGS sequence"/>
</dbReference>
<accession>A0AAD4GBF5</accession>
<feature type="transmembrane region" description="Helical" evidence="1">
    <location>
        <begin position="608"/>
        <end position="628"/>
    </location>
</feature>
<keyword evidence="1" id="KW-0812">Transmembrane</keyword>
<keyword evidence="2" id="KW-0732">Signal</keyword>
<keyword evidence="4" id="KW-1185">Reference proteome</keyword>
<feature type="signal peptide" evidence="2">
    <location>
        <begin position="1"/>
        <end position="31"/>
    </location>
</feature>
<feature type="transmembrane region" description="Helical" evidence="1">
    <location>
        <begin position="472"/>
        <end position="492"/>
    </location>
</feature>
<dbReference type="AlphaFoldDB" id="A0AAD4GBF5"/>
<dbReference type="EMBL" id="WHUW01000028">
    <property type="protein sequence ID" value="KAF8434493.1"/>
    <property type="molecule type" value="Genomic_DNA"/>
</dbReference>
<keyword evidence="1" id="KW-1133">Transmembrane helix</keyword>
<evidence type="ECO:0000256" key="2">
    <source>
        <dbReference type="SAM" id="SignalP"/>
    </source>
</evidence>
<evidence type="ECO:0000256" key="1">
    <source>
        <dbReference type="SAM" id="Phobius"/>
    </source>
</evidence>
<comment type="caution">
    <text evidence="3">The sequence shown here is derived from an EMBL/GenBank/DDBJ whole genome shotgun (WGS) entry which is preliminary data.</text>
</comment>
<reference evidence="3" key="2">
    <citation type="journal article" date="2020" name="Nat. Commun.">
        <title>Large-scale genome sequencing of mycorrhizal fungi provides insights into the early evolution of symbiotic traits.</title>
        <authorList>
            <person name="Miyauchi S."/>
            <person name="Kiss E."/>
            <person name="Kuo A."/>
            <person name="Drula E."/>
            <person name="Kohler A."/>
            <person name="Sanchez-Garcia M."/>
            <person name="Morin E."/>
            <person name="Andreopoulos B."/>
            <person name="Barry K.W."/>
            <person name="Bonito G."/>
            <person name="Buee M."/>
            <person name="Carver A."/>
            <person name="Chen C."/>
            <person name="Cichocki N."/>
            <person name="Clum A."/>
            <person name="Culley D."/>
            <person name="Crous P.W."/>
            <person name="Fauchery L."/>
            <person name="Girlanda M."/>
            <person name="Hayes R.D."/>
            <person name="Keri Z."/>
            <person name="LaButti K."/>
            <person name="Lipzen A."/>
            <person name="Lombard V."/>
            <person name="Magnuson J."/>
            <person name="Maillard F."/>
            <person name="Murat C."/>
            <person name="Nolan M."/>
            <person name="Ohm R.A."/>
            <person name="Pangilinan J."/>
            <person name="Pereira M.F."/>
            <person name="Perotto S."/>
            <person name="Peter M."/>
            <person name="Pfister S."/>
            <person name="Riley R."/>
            <person name="Sitrit Y."/>
            <person name="Stielow J.B."/>
            <person name="Szollosi G."/>
            <person name="Zifcakova L."/>
            <person name="Stursova M."/>
            <person name="Spatafora J.W."/>
            <person name="Tedersoo L."/>
            <person name="Vaario L.M."/>
            <person name="Yamada A."/>
            <person name="Yan M."/>
            <person name="Wang P."/>
            <person name="Xu J."/>
            <person name="Bruns T."/>
            <person name="Baldrian P."/>
            <person name="Vilgalys R."/>
            <person name="Dunand C."/>
            <person name="Henrissat B."/>
            <person name="Grigoriev I.V."/>
            <person name="Hibbett D."/>
            <person name="Nagy L.G."/>
            <person name="Martin F.M."/>
        </authorList>
    </citation>
    <scope>NUCLEOTIDE SEQUENCE</scope>
    <source>
        <strain evidence="3">BED1</strain>
    </source>
</reference>
<feature type="chain" id="PRO_5042030629" description="Transmembrane protein" evidence="2">
    <location>
        <begin position="32"/>
        <end position="1048"/>
    </location>
</feature>
<feature type="transmembrane region" description="Helical" evidence="1">
    <location>
        <begin position="1005"/>
        <end position="1026"/>
    </location>
</feature>
<gene>
    <name evidence="3" type="ORF">L210DRAFT_3506559</name>
</gene>
<reference evidence="3" key="1">
    <citation type="submission" date="2019-10" db="EMBL/GenBank/DDBJ databases">
        <authorList>
            <consortium name="DOE Joint Genome Institute"/>
            <person name="Kuo A."/>
            <person name="Miyauchi S."/>
            <person name="Kiss E."/>
            <person name="Drula E."/>
            <person name="Kohler A."/>
            <person name="Sanchez-Garcia M."/>
            <person name="Andreopoulos B."/>
            <person name="Barry K.W."/>
            <person name="Bonito G."/>
            <person name="Buee M."/>
            <person name="Carver A."/>
            <person name="Chen C."/>
            <person name="Cichocki N."/>
            <person name="Clum A."/>
            <person name="Culley D."/>
            <person name="Crous P.W."/>
            <person name="Fauchery L."/>
            <person name="Girlanda M."/>
            <person name="Hayes R."/>
            <person name="Keri Z."/>
            <person name="LaButti K."/>
            <person name="Lipzen A."/>
            <person name="Lombard V."/>
            <person name="Magnuson J."/>
            <person name="Maillard F."/>
            <person name="Morin E."/>
            <person name="Murat C."/>
            <person name="Nolan M."/>
            <person name="Ohm R."/>
            <person name="Pangilinan J."/>
            <person name="Pereira M."/>
            <person name="Perotto S."/>
            <person name="Peter M."/>
            <person name="Riley R."/>
            <person name="Sitrit Y."/>
            <person name="Stielow B."/>
            <person name="Szollosi G."/>
            <person name="Zifcakova L."/>
            <person name="Stursova M."/>
            <person name="Spatafora J.W."/>
            <person name="Tedersoo L."/>
            <person name="Vaario L.-M."/>
            <person name="Yamada A."/>
            <person name="Yan M."/>
            <person name="Wang P."/>
            <person name="Xu J."/>
            <person name="Bruns T."/>
            <person name="Baldrian P."/>
            <person name="Vilgalys R."/>
            <person name="Henrissat B."/>
            <person name="Grigoriev I.V."/>
            <person name="Hibbett D."/>
            <person name="Nagy L.G."/>
            <person name="Martin F.M."/>
        </authorList>
    </citation>
    <scope>NUCLEOTIDE SEQUENCE</scope>
    <source>
        <strain evidence="3">BED1</strain>
    </source>
</reference>